<evidence type="ECO:0000313" key="2">
    <source>
        <dbReference type="EMBL" id="VDP22623.1"/>
    </source>
</evidence>
<dbReference type="OrthoDB" id="5845191at2759"/>
<keyword evidence="3" id="KW-1185">Reference proteome</keyword>
<accession>A0A3P8FKC1</accession>
<dbReference type="EMBL" id="UZAH01032573">
    <property type="protein sequence ID" value="VDP22623.1"/>
    <property type="molecule type" value="Genomic_DNA"/>
</dbReference>
<dbReference type="PANTHER" id="PTHR19446">
    <property type="entry name" value="REVERSE TRANSCRIPTASES"/>
    <property type="match status" value="1"/>
</dbReference>
<dbReference type="Proteomes" id="UP000050761">
    <property type="component" value="Unassembled WGS sequence"/>
</dbReference>
<dbReference type="AlphaFoldDB" id="A0A183GF10"/>
<dbReference type="WBParaSite" id="HPBE_0002095801-mRNA-1">
    <property type="protein sequence ID" value="HPBE_0002095801-mRNA-1"/>
    <property type="gene ID" value="HPBE_0002095801"/>
</dbReference>
<evidence type="ECO:0000313" key="4">
    <source>
        <dbReference type="WBParaSite" id="HPBE_0002095801-mRNA-1"/>
    </source>
</evidence>
<dbReference type="InterPro" id="IPR000477">
    <property type="entry name" value="RT_dom"/>
</dbReference>
<evidence type="ECO:0000313" key="3">
    <source>
        <dbReference type="Proteomes" id="UP000050761"/>
    </source>
</evidence>
<reference evidence="4" key="2">
    <citation type="submission" date="2019-09" db="UniProtKB">
        <authorList>
            <consortium name="WormBaseParasite"/>
        </authorList>
    </citation>
    <scope>IDENTIFICATION</scope>
</reference>
<proteinExistence type="predicted"/>
<name>A0A183GF10_HELPZ</name>
<organism evidence="3 4">
    <name type="scientific">Heligmosomoides polygyrus</name>
    <name type="common">Parasitic roundworm</name>
    <dbReference type="NCBI Taxonomy" id="6339"/>
    <lineage>
        <taxon>Eukaryota</taxon>
        <taxon>Metazoa</taxon>
        <taxon>Ecdysozoa</taxon>
        <taxon>Nematoda</taxon>
        <taxon>Chromadorea</taxon>
        <taxon>Rhabditida</taxon>
        <taxon>Rhabditina</taxon>
        <taxon>Rhabditomorpha</taxon>
        <taxon>Strongyloidea</taxon>
        <taxon>Heligmosomidae</taxon>
        <taxon>Heligmosomoides</taxon>
    </lineage>
</organism>
<feature type="domain" description="Reverse transcriptase" evidence="1">
    <location>
        <begin position="2"/>
        <end position="82"/>
    </location>
</feature>
<evidence type="ECO:0000259" key="1">
    <source>
        <dbReference type="Pfam" id="PF00078"/>
    </source>
</evidence>
<accession>A0A183GF10</accession>
<protein>
    <submittedName>
        <fullName evidence="4">Reverse transcriptase domain-containing protein</fullName>
    </submittedName>
</protein>
<sequence>MKIFEQILDSRIHEFVKLSDNQCGFVSGSGTIHAIHAARLLVEKHCEKQKPVHIAFLDLEKVFDRVRREVIWNALRQHGVPEELV</sequence>
<reference evidence="2 3" key="1">
    <citation type="submission" date="2018-11" db="EMBL/GenBank/DDBJ databases">
        <authorList>
            <consortium name="Pathogen Informatics"/>
        </authorList>
    </citation>
    <scope>NUCLEOTIDE SEQUENCE [LARGE SCALE GENOMIC DNA]</scope>
</reference>
<dbReference type="Pfam" id="PF00078">
    <property type="entry name" value="RVT_1"/>
    <property type="match status" value="1"/>
</dbReference>
<gene>
    <name evidence="2" type="ORF">HPBE_LOCUS20957</name>
</gene>